<evidence type="ECO:0000313" key="2">
    <source>
        <dbReference type="EMBL" id="CDZ88304.1"/>
    </source>
</evidence>
<reference evidence="2 3" key="1">
    <citation type="journal article" date="2014" name="Genome Announc.">
        <title>Draft Genome Sequence of Propane- and Butane-Oxidizing Actinobacterium Rhodococcus ruber IEGM 231.</title>
        <authorList>
            <person name="Ivshina I.B."/>
            <person name="Kuyukina M.S."/>
            <person name="Krivoruchko A.V."/>
            <person name="Barbe V."/>
            <person name="Fischer C."/>
        </authorList>
    </citation>
    <scope>NUCLEOTIDE SEQUENCE [LARGE SCALE GENOMIC DNA]</scope>
</reference>
<evidence type="ECO:0008006" key="4">
    <source>
        <dbReference type="Google" id="ProtNLM"/>
    </source>
</evidence>
<feature type="region of interest" description="Disordered" evidence="1">
    <location>
        <begin position="137"/>
        <end position="160"/>
    </location>
</feature>
<sequence length="244" mass="26570">MVHDHRLRLRGLPDRAVPDLGRPVPRSHRVRLRQDPLGDRAGPLAVPDSLRLSDRPGPRHGGAVDARPAGDQAGHRRVHPAGGRQVPGRAHRRCEGSVRLGSDHRSRVRATQGHGAGTDIRWTGGHAGPVGEVLHGIARTGDPVPRCSKQATSRPRTERHEVVPGGAFRMGSEDFCPEDITGNVRERTTVPTPTPAGPRGRITPLRTDCRRYRPAARQGESTERSTCLIGFPCLIALYCIVRGR</sequence>
<accession>A0A098BHV2</accession>
<dbReference type="EMBL" id="CCSD01000050">
    <property type="protein sequence ID" value="CDZ88304.1"/>
    <property type="molecule type" value="Genomic_DNA"/>
</dbReference>
<feature type="compositionally biased region" description="Basic and acidic residues" evidence="1">
    <location>
        <begin position="93"/>
        <end position="105"/>
    </location>
</feature>
<protein>
    <recommendedName>
        <fullName evidence="4">Sulfatase-modifying factor enzyme domain-containing protein</fullName>
    </recommendedName>
</protein>
<evidence type="ECO:0000256" key="1">
    <source>
        <dbReference type="SAM" id="MobiDB-lite"/>
    </source>
</evidence>
<feature type="region of interest" description="Disordered" evidence="1">
    <location>
        <begin position="1"/>
        <end position="123"/>
    </location>
</feature>
<feature type="region of interest" description="Disordered" evidence="1">
    <location>
        <begin position="185"/>
        <end position="204"/>
    </location>
</feature>
<proteinExistence type="predicted"/>
<gene>
    <name evidence="2" type="ORF">RHRU231_40054</name>
</gene>
<dbReference type="AlphaFoldDB" id="A0A098BHV2"/>
<evidence type="ECO:0000313" key="3">
    <source>
        <dbReference type="Proteomes" id="UP000042997"/>
    </source>
</evidence>
<dbReference type="Proteomes" id="UP000042997">
    <property type="component" value="Unassembled WGS sequence"/>
</dbReference>
<name>A0A098BHV2_9NOCA</name>
<organism evidence="2 3">
    <name type="scientific">Rhodococcus ruber</name>
    <dbReference type="NCBI Taxonomy" id="1830"/>
    <lineage>
        <taxon>Bacteria</taxon>
        <taxon>Bacillati</taxon>
        <taxon>Actinomycetota</taxon>
        <taxon>Actinomycetes</taxon>
        <taxon>Mycobacteriales</taxon>
        <taxon>Nocardiaceae</taxon>
        <taxon>Rhodococcus</taxon>
    </lineage>
</organism>